<accession>A0AAD7WEX2</accession>
<dbReference type="Gene3D" id="2.60.120.650">
    <property type="entry name" value="Cupin"/>
    <property type="match status" value="2"/>
</dbReference>
<gene>
    <name evidence="2" type="ORF">AAFF_G00061560</name>
</gene>
<dbReference type="Proteomes" id="UP001221898">
    <property type="component" value="Unassembled WGS sequence"/>
</dbReference>
<dbReference type="SUPFAM" id="SSF57903">
    <property type="entry name" value="FYVE/PHD zinc finger"/>
    <property type="match status" value="1"/>
</dbReference>
<dbReference type="PANTHER" id="PTHR23123">
    <property type="entry name" value="PHD/F-BOX CONTAINING PROTEIN"/>
    <property type="match status" value="1"/>
</dbReference>
<sequence length="111" mass="12664">MAETPLYRVCQQPYAVSRFMIECDICKDWFHGSAVEVLLRMQGGQVTQRNLEKQGFQNPIMVSELEGLGLQLPPPSFSVRDVEQHVEGDKVIDVIDVARQADSRMTLWEIL</sequence>
<evidence type="ECO:0000256" key="1">
    <source>
        <dbReference type="ARBA" id="ARBA00022723"/>
    </source>
</evidence>
<dbReference type="AlphaFoldDB" id="A0AAD7WEX2"/>
<organism evidence="2 3">
    <name type="scientific">Aldrovandia affinis</name>
    <dbReference type="NCBI Taxonomy" id="143900"/>
    <lineage>
        <taxon>Eukaryota</taxon>
        <taxon>Metazoa</taxon>
        <taxon>Chordata</taxon>
        <taxon>Craniata</taxon>
        <taxon>Vertebrata</taxon>
        <taxon>Euteleostomi</taxon>
        <taxon>Actinopterygii</taxon>
        <taxon>Neopterygii</taxon>
        <taxon>Teleostei</taxon>
        <taxon>Notacanthiformes</taxon>
        <taxon>Halosauridae</taxon>
        <taxon>Aldrovandia</taxon>
    </lineage>
</organism>
<dbReference type="EMBL" id="JAINUG010000137">
    <property type="protein sequence ID" value="KAJ8393434.1"/>
    <property type="molecule type" value="Genomic_DNA"/>
</dbReference>
<dbReference type="InterPro" id="IPR050690">
    <property type="entry name" value="JHDM1_Histone_Demethylase"/>
</dbReference>
<name>A0AAD7WEX2_9TELE</name>
<keyword evidence="1" id="KW-0479">Metal-binding</keyword>
<keyword evidence="3" id="KW-1185">Reference proteome</keyword>
<evidence type="ECO:0000313" key="2">
    <source>
        <dbReference type="EMBL" id="KAJ8393434.1"/>
    </source>
</evidence>
<comment type="caution">
    <text evidence="2">The sequence shown here is derived from an EMBL/GenBank/DDBJ whole genome shotgun (WGS) entry which is preliminary data.</text>
</comment>
<dbReference type="InterPro" id="IPR011011">
    <property type="entry name" value="Znf_FYVE_PHD"/>
</dbReference>
<evidence type="ECO:0000313" key="3">
    <source>
        <dbReference type="Proteomes" id="UP001221898"/>
    </source>
</evidence>
<dbReference type="GO" id="GO:0046872">
    <property type="term" value="F:metal ion binding"/>
    <property type="evidence" value="ECO:0007669"/>
    <property type="project" value="UniProtKB-KW"/>
</dbReference>
<reference evidence="2" key="1">
    <citation type="journal article" date="2023" name="Science">
        <title>Genome structures resolve the early diversification of teleost fishes.</title>
        <authorList>
            <person name="Parey E."/>
            <person name="Louis A."/>
            <person name="Montfort J."/>
            <person name="Bouchez O."/>
            <person name="Roques C."/>
            <person name="Iampietro C."/>
            <person name="Lluch J."/>
            <person name="Castinel A."/>
            <person name="Donnadieu C."/>
            <person name="Desvignes T."/>
            <person name="Floi Bucao C."/>
            <person name="Jouanno E."/>
            <person name="Wen M."/>
            <person name="Mejri S."/>
            <person name="Dirks R."/>
            <person name="Jansen H."/>
            <person name="Henkel C."/>
            <person name="Chen W.J."/>
            <person name="Zahm M."/>
            <person name="Cabau C."/>
            <person name="Klopp C."/>
            <person name="Thompson A.W."/>
            <person name="Robinson-Rechavi M."/>
            <person name="Braasch I."/>
            <person name="Lecointre G."/>
            <person name="Bobe J."/>
            <person name="Postlethwait J.H."/>
            <person name="Berthelot C."/>
            <person name="Roest Crollius H."/>
            <person name="Guiguen Y."/>
        </authorList>
    </citation>
    <scope>NUCLEOTIDE SEQUENCE</scope>
    <source>
        <strain evidence="2">NC1722</strain>
    </source>
</reference>
<proteinExistence type="predicted"/>
<protein>
    <submittedName>
        <fullName evidence="2">Uncharacterized protein</fullName>
    </submittedName>
</protein>